<sequence length="116" mass="12143">MDCKAMDAPHGLVPFEPSLTCTVHPLPDGSCGPAVVPAHAAVLRCVSGHVQQHAGLVGGSERREEIQFPSCISRKPPSSPPWHSTTCGMHQESRGPSHGNAQPGSTRHSVDSPSGH</sequence>
<protein>
    <submittedName>
        <fullName evidence="2">Uncharacterized protein</fullName>
    </submittedName>
</protein>
<evidence type="ECO:0000313" key="2">
    <source>
        <dbReference type="EMBL" id="CAE0800539.1"/>
    </source>
</evidence>
<feature type="compositionally biased region" description="Polar residues" evidence="1">
    <location>
        <begin position="99"/>
        <end position="116"/>
    </location>
</feature>
<dbReference type="AlphaFoldDB" id="A0A7S4CLY0"/>
<proteinExistence type="predicted"/>
<evidence type="ECO:0000256" key="1">
    <source>
        <dbReference type="SAM" id="MobiDB-lite"/>
    </source>
</evidence>
<reference evidence="2" key="1">
    <citation type="submission" date="2021-01" db="EMBL/GenBank/DDBJ databases">
        <authorList>
            <person name="Corre E."/>
            <person name="Pelletier E."/>
            <person name="Niang G."/>
            <person name="Scheremetjew M."/>
            <person name="Finn R."/>
            <person name="Kale V."/>
            <person name="Holt S."/>
            <person name="Cochrane G."/>
            <person name="Meng A."/>
            <person name="Brown T."/>
            <person name="Cohen L."/>
        </authorList>
    </citation>
    <scope>NUCLEOTIDE SEQUENCE</scope>
    <source>
        <strain evidence="2">CCMP1594</strain>
    </source>
</reference>
<dbReference type="EMBL" id="HBJA01034605">
    <property type="protein sequence ID" value="CAE0800539.1"/>
    <property type="molecule type" value="Transcribed_RNA"/>
</dbReference>
<gene>
    <name evidence="2" type="ORF">EGYM00163_LOCUS11660</name>
</gene>
<name>A0A7S4CLY0_9EUGL</name>
<accession>A0A7S4CLY0</accession>
<feature type="region of interest" description="Disordered" evidence="1">
    <location>
        <begin position="71"/>
        <end position="116"/>
    </location>
</feature>
<organism evidence="2">
    <name type="scientific">Eutreptiella gymnastica</name>
    <dbReference type="NCBI Taxonomy" id="73025"/>
    <lineage>
        <taxon>Eukaryota</taxon>
        <taxon>Discoba</taxon>
        <taxon>Euglenozoa</taxon>
        <taxon>Euglenida</taxon>
        <taxon>Spirocuta</taxon>
        <taxon>Euglenophyceae</taxon>
        <taxon>Eutreptiales</taxon>
        <taxon>Eutreptiaceae</taxon>
        <taxon>Eutreptiella</taxon>
    </lineage>
</organism>